<dbReference type="PANTHER" id="PTHR46797:SF23">
    <property type="entry name" value="HTH-TYPE TRANSCRIPTIONAL REGULATOR SUTR"/>
    <property type="match status" value="1"/>
</dbReference>
<organism evidence="5 6">
    <name type="scientific">Candidatus Scalindua arabica</name>
    <dbReference type="NCBI Taxonomy" id="1127984"/>
    <lineage>
        <taxon>Bacteria</taxon>
        <taxon>Pseudomonadati</taxon>
        <taxon>Planctomycetota</taxon>
        <taxon>Candidatus Brocadiia</taxon>
        <taxon>Candidatus Brocadiales</taxon>
        <taxon>Candidatus Scalinduaceae</taxon>
        <taxon>Candidatus Scalindua</taxon>
    </lineage>
</organism>
<dbReference type="AlphaFoldDB" id="A0A941W472"/>
<dbReference type="Gene3D" id="1.10.260.40">
    <property type="entry name" value="lambda repressor-like DNA-binding domains"/>
    <property type="match status" value="1"/>
</dbReference>
<comment type="caution">
    <text evidence="5">The sequence shown here is derived from an EMBL/GenBank/DDBJ whole genome shotgun (WGS) entry which is preliminary data.</text>
</comment>
<evidence type="ECO:0000256" key="3">
    <source>
        <dbReference type="ARBA" id="ARBA00023163"/>
    </source>
</evidence>
<dbReference type="Proteomes" id="UP000722750">
    <property type="component" value="Unassembled WGS sequence"/>
</dbReference>
<dbReference type="SUPFAM" id="SSF47413">
    <property type="entry name" value="lambda repressor-like DNA-binding domains"/>
    <property type="match status" value="1"/>
</dbReference>
<dbReference type="GO" id="GO:0003677">
    <property type="term" value="F:DNA binding"/>
    <property type="evidence" value="ECO:0007669"/>
    <property type="project" value="UniProtKB-KW"/>
</dbReference>
<evidence type="ECO:0000256" key="1">
    <source>
        <dbReference type="ARBA" id="ARBA00023015"/>
    </source>
</evidence>
<gene>
    <name evidence="5" type="ORF">MAG551_02032</name>
</gene>
<name>A0A941W472_9BACT</name>
<dbReference type="Pfam" id="PF01381">
    <property type="entry name" value="HTH_3"/>
    <property type="match status" value="1"/>
</dbReference>
<sequence>MPYKNFEKQFLLKIGLAIKEFRLQKELSQEKLAFKCDLDRTYIGSVERGERNISVLNLKKIADALDIKISQLFSEYKS</sequence>
<dbReference type="GO" id="GO:0005829">
    <property type="term" value="C:cytosol"/>
    <property type="evidence" value="ECO:0007669"/>
    <property type="project" value="TreeGrafter"/>
</dbReference>
<dbReference type="PANTHER" id="PTHR46797">
    <property type="entry name" value="HTH-TYPE TRANSCRIPTIONAL REGULATOR"/>
    <property type="match status" value="1"/>
</dbReference>
<dbReference type="CDD" id="cd00093">
    <property type="entry name" value="HTH_XRE"/>
    <property type="match status" value="1"/>
</dbReference>
<dbReference type="PROSITE" id="PS50943">
    <property type="entry name" value="HTH_CROC1"/>
    <property type="match status" value="1"/>
</dbReference>
<accession>A0A941W472</accession>
<dbReference type="InterPro" id="IPR010982">
    <property type="entry name" value="Lambda_DNA-bd_dom_sf"/>
</dbReference>
<dbReference type="InterPro" id="IPR050807">
    <property type="entry name" value="TransReg_Diox_bact_type"/>
</dbReference>
<reference evidence="5" key="1">
    <citation type="journal article" date="2021" name="ISME J.">
        <title>Fine-scale metabolic discontinuity in a stratified prokaryote microbiome of a Red Sea deep halocline.</title>
        <authorList>
            <person name="Michoud G."/>
            <person name="Ngugi D.K."/>
            <person name="Barozzi A."/>
            <person name="Merlino G."/>
            <person name="Calleja M.L."/>
            <person name="Delgado-Huertas A."/>
            <person name="Moran X.A.G."/>
            <person name="Daffonchio D."/>
        </authorList>
    </citation>
    <scope>NUCLEOTIDE SEQUENCE</scope>
    <source>
        <strain evidence="5">SuakinDeep_MAG55_1</strain>
    </source>
</reference>
<dbReference type="EMBL" id="JAANXD010000077">
    <property type="protein sequence ID" value="MBS1258968.1"/>
    <property type="molecule type" value="Genomic_DNA"/>
</dbReference>
<proteinExistence type="predicted"/>
<evidence type="ECO:0000313" key="5">
    <source>
        <dbReference type="EMBL" id="MBS1258968.1"/>
    </source>
</evidence>
<dbReference type="InterPro" id="IPR001387">
    <property type="entry name" value="Cro/C1-type_HTH"/>
</dbReference>
<dbReference type="GO" id="GO:0003700">
    <property type="term" value="F:DNA-binding transcription factor activity"/>
    <property type="evidence" value="ECO:0007669"/>
    <property type="project" value="TreeGrafter"/>
</dbReference>
<keyword evidence="1" id="KW-0805">Transcription regulation</keyword>
<evidence type="ECO:0000313" key="6">
    <source>
        <dbReference type="Proteomes" id="UP000722750"/>
    </source>
</evidence>
<protein>
    <recommendedName>
        <fullName evidence="4">HTH cro/C1-type domain-containing protein</fullName>
    </recommendedName>
</protein>
<keyword evidence="3" id="KW-0804">Transcription</keyword>
<keyword evidence="2" id="KW-0238">DNA-binding</keyword>
<evidence type="ECO:0000256" key="2">
    <source>
        <dbReference type="ARBA" id="ARBA00023125"/>
    </source>
</evidence>
<evidence type="ECO:0000259" key="4">
    <source>
        <dbReference type="PROSITE" id="PS50943"/>
    </source>
</evidence>
<dbReference type="SMART" id="SM00530">
    <property type="entry name" value="HTH_XRE"/>
    <property type="match status" value="1"/>
</dbReference>
<feature type="domain" description="HTH cro/C1-type" evidence="4">
    <location>
        <begin position="18"/>
        <end position="72"/>
    </location>
</feature>